<dbReference type="EMBL" id="AJWY01014050">
    <property type="protein sequence ID" value="EKC44878.1"/>
    <property type="molecule type" value="Genomic_DNA"/>
</dbReference>
<reference evidence="1" key="1">
    <citation type="journal article" date="2013" name="Environ. Microbiol.">
        <title>Microbiota from the distal guts of lean and obese adolescents exhibit partial functional redundancy besides clear differences in community structure.</title>
        <authorList>
            <person name="Ferrer M."/>
            <person name="Ruiz A."/>
            <person name="Lanza F."/>
            <person name="Haange S.B."/>
            <person name="Oberbach A."/>
            <person name="Till H."/>
            <person name="Bargiela R."/>
            <person name="Campoy C."/>
            <person name="Segura M.T."/>
            <person name="Richter M."/>
            <person name="von Bergen M."/>
            <person name="Seifert J."/>
            <person name="Suarez A."/>
        </authorList>
    </citation>
    <scope>NUCLEOTIDE SEQUENCE</scope>
</reference>
<feature type="non-terminal residue" evidence="1">
    <location>
        <position position="74"/>
    </location>
</feature>
<sequence>MNKSDEEIIRYLTKREYPEKLLMEYREVTPEKHKKAVREVMRELFGITSVDDNEDTVMADFIRRSRDLEERSGK</sequence>
<comment type="caution">
    <text evidence="1">The sequence shown here is derived from an EMBL/GenBank/DDBJ whole genome shotgun (WGS) entry which is preliminary data.</text>
</comment>
<proteinExistence type="predicted"/>
<evidence type="ECO:0000313" key="1">
    <source>
        <dbReference type="EMBL" id="EKC44878.1"/>
    </source>
</evidence>
<dbReference type="AlphaFoldDB" id="K1RHA4"/>
<organism evidence="1">
    <name type="scientific">human gut metagenome</name>
    <dbReference type="NCBI Taxonomy" id="408170"/>
    <lineage>
        <taxon>unclassified sequences</taxon>
        <taxon>metagenomes</taxon>
        <taxon>organismal metagenomes</taxon>
    </lineage>
</organism>
<name>K1RHA4_9ZZZZ</name>
<gene>
    <name evidence="1" type="ORF">LEA_20441</name>
</gene>
<protein>
    <submittedName>
        <fullName evidence="1">Uncharacterized protein</fullName>
    </submittedName>
</protein>
<accession>K1RHA4</accession>